<accession>A0ACC2DYY7</accession>
<name>A0ACC2DYY7_DIPCM</name>
<keyword evidence="2" id="KW-1185">Reference proteome</keyword>
<dbReference type="EMBL" id="CM055095">
    <property type="protein sequence ID" value="KAJ7559559.1"/>
    <property type="molecule type" value="Genomic_DNA"/>
</dbReference>
<proteinExistence type="predicted"/>
<protein>
    <submittedName>
        <fullName evidence="1">Uncharacterized protein</fullName>
    </submittedName>
</protein>
<comment type="caution">
    <text evidence="1">The sequence shown here is derived from an EMBL/GenBank/DDBJ whole genome shotgun (WGS) entry which is preliminary data.</text>
</comment>
<dbReference type="Proteomes" id="UP001162992">
    <property type="component" value="Chromosome 4"/>
</dbReference>
<gene>
    <name evidence="1" type="ORF">O6H91_04G091100</name>
</gene>
<reference evidence="2" key="1">
    <citation type="journal article" date="2024" name="Proc. Natl. Acad. Sci. U.S.A.">
        <title>Extraordinary preservation of gene collinearity over three hundred million years revealed in homosporous lycophytes.</title>
        <authorList>
            <person name="Li C."/>
            <person name="Wickell D."/>
            <person name="Kuo L.Y."/>
            <person name="Chen X."/>
            <person name="Nie B."/>
            <person name="Liao X."/>
            <person name="Peng D."/>
            <person name="Ji J."/>
            <person name="Jenkins J."/>
            <person name="Williams M."/>
            <person name="Shu S."/>
            <person name="Plott C."/>
            <person name="Barry K."/>
            <person name="Rajasekar S."/>
            <person name="Grimwood J."/>
            <person name="Han X."/>
            <person name="Sun S."/>
            <person name="Hou Z."/>
            <person name="He W."/>
            <person name="Dai G."/>
            <person name="Sun C."/>
            <person name="Schmutz J."/>
            <person name="Leebens-Mack J.H."/>
            <person name="Li F.W."/>
            <person name="Wang L."/>
        </authorList>
    </citation>
    <scope>NUCLEOTIDE SEQUENCE [LARGE SCALE GENOMIC DNA]</scope>
    <source>
        <strain evidence="2">cv. PW_Plant_1</strain>
    </source>
</reference>
<evidence type="ECO:0000313" key="2">
    <source>
        <dbReference type="Proteomes" id="UP001162992"/>
    </source>
</evidence>
<evidence type="ECO:0000313" key="1">
    <source>
        <dbReference type="EMBL" id="KAJ7559559.1"/>
    </source>
</evidence>
<sequence>MGNAVYDTTADTEQQRVASEISNDTDDYFDFVPDPIVLLIFNKLADVKALGSCSVVSKRFYELALKVENVSVKVDRAIAGEGKRKRLLSNLKRIVLGSILKPFQALNLFGDKKAMPPDVSDLLPGEILKNFKEIQHLRIELPAGELVFGHGVLLKWKAEFGSTLESCVILGASSLVKDKGPQKVSALKSRLGMVKNKVEHARHSVLSDEAENSDAHDENTNLPDTIYTDSEMKLRVVWTISSLIAATARHSLFKKIISDHPTLESLILTDATGQGTLCMSKEQLQNYRDNPSAGSASFIRTQGTSLSMRLWYAPYLQLSGGGVLKGATLVAIEPGNQAPRQDGDDFIAGAFEEPFDTATSKLSKRRTYLLEMRSL</sequence>
<organism evidence="1 2">
    <name type="scientific">Diphasiastrum complanatum</name>
    <name type="common">Issler's clubmoss</name>
    <name type="synonym">Lycopodium complanatum</name>
    <dbReference type="NCBI Taxonomy" id="34168"/>
    <lineage>
        <taxon>Eukaryota</taxon>
        <taxon>Viridiplantae</taxon>
        <taxon>Streptophyta</taxon>
        <taxon>Embryophyta</taxon>
        <taxon>Tracheophyta</taxon>
        <taxon>Lycopodiopsida</taxon>
        <taxon>Lycopodiales</taxon>
        <taxon>Lycopodiaceae</taxon>
        <taxon>Lycopodioideae</taxon>
        <taxon>Diphasiastrum</taxon>
    </lineage>
</organism>